<dbReference type="Proteomes" id="UP001055879">
    <property type="component" value="Linkage Group LG18"/>
</dbReference>
<proteinExistence type="predicted"/>
<dbReference type="EMBL" id="CM042064">
    <property type="protein sequence ID" value="KAI3665935.1"/>
    <property type="molecule type" value="Genomic_DNA"/>
</dbReference>
<evidence type="ECO:0000313" key="1">
    <source>
        <dbReference type="EMBL" id="KAI3665935.1"/>
    </source>
</evidence>
<accession>A0ACB8XK58</accession>
<organism evidence="1 2">
    <name type="scientific">Arctium lappa</name>
    <name type="common">Greater burdock</name>
    <name type="synonym">Lappa major</name>
    <dbReference type="NCBI Taxonomy" id="4217"/>
    <lineage>
        <taxon>Eukaryota</taxon>
        <taxon>Viridiplantae</taxon>
        <taxon>Streptophyta</taxon>
        <taxon>Embryophyta</taxon>
        <taxon>Tracheophyta</taxon>
        <taxon>Spermatophyta</taxon>
        <taxon>Magnoliopsida</taxon>
        <taxon>eudicotyledons</taxon>
        <taxon>Gunneridae</taxon>
        <taxon>Pentapetalae</taxon>
        <taxon>asterids</taxon>
        <taxon>campanulids</taxon>
        <taxon>Asterales</taxon>
        <taxon>Asteraceae</taxon>
        <taxon>Carduoideae</taxon>
        <taxon>Cardueae</taxon>
        <taxon>Arctiinae</taxon>
        <taxon>Arctium</taxon>
    </lineage>
</organism>
<evidence type="ECO:0000313" key="2">
    <source>
        <dbReference type="Proteomes" id="UP001055879"/>
    </source>
</evidence>
<sequence length="1516" mass="162143">MYGRWEGELWVHPWHMWSVLSSSTTSVAAAAHSNSFVFIDTNSFSKDGRKIHVGDCALFKPSHNSLPFVGIIRRLIVGKENNLSLSVNWLYRPADVKLEKGALLEAAPNEVFYSFHKDEIPAASLLHPCKVTFLRKVVELPSGISSFVCRRVYDIESKRLWWLTDQDYINSYLTQERQEEVDKLLDKTRIEMYGALQTGGRSPKPLNGPNGTAQLKPSSDNVQNSSSSISSHAKSKKREHSVHNSDSVKRERLSKVDDADSGPLRSEHIIKTEIAKITDKGGLVDFGGVEKLIQLMRPESAEKKLDLACRAMLVDVISVTERFDCLGRFVQLRGLSVLDEWLQEIHKGKIGDGSPKENDKSVEEFLFSLLRALDRLPVNLHALQTCNVGKSVNHLRSHKNSEIQKKARSLVSTWKSRVEAEMNIIETKSSTSRGGFWPNKSIMSEVSHMGSRRIGGSSEVGLKSPTSQPPALKAQQSKQNSGEAVTKSPASPSSTKLSTLVAVGAGSSDMPSSAAKEGRSCSSSQSPNNSQSCSSDHGKTVASCKEDARSSAAGSSSVSKISSSVSHTRNSSNGFHGSTIPGVQKEGSLGKIGPVNRNFPSEKGSPTRYTSERVSDPSLVDNGNSQRLIVRLPNTGRSPARTVSGESPEDSSTVSGKASLVVPFEKPDHHDQKVSGKVDVLQGTNVPIMDANLSQVKDGLVVRDEVKVATVGLPFDERGRMTEAFLVSGSSSGVTPKPGKLYEASYSSINALVESCAKFSEASVSPSMGDDVGMNLLASVAAGEMSRSDVSPACSPGSNSPLPEDSCSANVAKLRRKDNISVANGHTMVEQISSVDSLSTKSRPPQQTRPVMTHISGDGKDASFGCELKTRKDNIQLDSSVVDLPQNSNAVVMAPEVKPSGLIEDDRNGCKVGDGAVQSDDQRKFSPNWSQSVDFSNMKPNSGSPSSDEDKNAGCAEDKAAKNNDVLPDAAATSAKIETQINEESASWSSSDMHVDDKKLVHKQSSCSNLVLTELHGRLKGENSMVATTSCGDVDLVPKSEEADDKKAGFHSEQIERQNMDAGTSVSQHSGEHADEPLGRSPGGSVPPNKPPAIAIQEFRSCEKPTEVAEMAVKLDFDLNEVLPNDDGIQGEVERSLISGSLAAVHSPSLLPSNNGNRSSLITVAAAAKGPFCSSENLSRGKTELGWKGSAATSAFRPAEPRKASDVPVLDNHSSKQARPLLDFDLNVGVVEDAGQNNRALSGGGLDLDLNACEESGDVVQLSVFNSRRHGGIEQLPPRSLQSRGFYNPELSSSRGFDLNNGPGVEEVGGESVPFSKSSMQFLSAVPNVRMNNVDIGNFSPWFPQNNTYPAITIPSILPGRGDPSYPVAPAAVSQRMLTPVTTTTSLNNDLFRCGPVLPSSPAVAFPSTVPFQYSAFPFETNFSLPSISNTFSAVSTAYVDSSSSGGTLCFPTIPPQTQLVGPNGVVPMPYRPYFMSLPGSGPSNVGPDGRKWGSQGLDLNAGPGGVKDLSANGGR</sequence>
<reference evidence="2" key="1">
    <citation type="journal article" date="2022" name="Mol. Ecol. Resour.">
        <title>The genomes of chicory, endive, great burdock and yacon provide insights into Asteraceae palaeo-polyploidization history and plant inulin production.</title>
        <authorList>
            <person name="Fan W."/>
            <person name="Wang S."/>
            <person name="Wang H."/>
            <person name="Wang A."/>
            <person name="Jiang F."/>
            <person name="Liu H."/>
            <person name="Zhao H."/>
            <person name="Xu D."/>
            <person name="Zhang Y."/>
        </authorList>
    </citation>
    <scope>NUCLEOTIDE SEQUENCE [LARGE SCALE GENOMIC DNA]</scope>
    <source>
        <strain evidence="2">cv. Niubang</strain>
    </source>
</reference>
<protein>
    <submittedName>
        <fullName evidence="1">Uncharacterized protein</fullName>
    </submittedName>
</protein>
<comment type="caution">
    <text evidence="1">The sequence shown here is derived from an EMBL/GenBank/DDBJ whole genome shotgun (WGS) entry which is preliminary data.</text>
</comment>
<name>A0ACB8XK58_ARCLA</name>
<gene>
    <name evidence="1" type="ORF">L6452_44570</name>
</gene>
<reference evidence="1 2" key="2">
    <citation type="journal article" date="2022" name="Mol. Ecol. Resour.">
        <title>The genomes of chicory, endive, great burdock and yacon provide insights into Asteraceae paleo-polyploidization history and plant inulin production.</title>
        <authorList>
            <person name="Fan W."/>
            <person name="Wang S."/>
            <person name="Wang H."/>
            <person name="Wang A."/>
            <person name="Jiang F."/>
            <person name="Liu H."/>
            <person name="Zhao H."/>
            <person name="Xu D."/>
            <person name="Zhang Y."/>
        </authorList>
    </citation>
    <scope>NUCLEOTIDE SEQUENCE [LARGE SCALE GENOMIC DNA]</scope>
    <source>
        <strain evidence="2">cv. Niubang</strain>
    </source>
</reference>
<keyword evidence="2" id="KW-1185">Reference proteome</keyword>